<dbReference type="EMBL" id="RCZH01000002">
    <property type="protein sequence ID" value="TPG44666.1"/>
    <property type="molecule type" value="Genomic_DNA"/>
</dbReference>
<protein>
    <recommendedName>
        <fullName evidence="4">Lipocalin-like domain-containing protein</fullName>
    </recommendedName>
</protein>
<dbReference type="Proteomes" id="UP000319700">
    <property type="component" value="Unassembled WGS sequence"/>
</dbReference>
<keyword evidence="3" id="KW-1185">Reference proteome</keyword>
<keyword evidence="1" id="KW-0732">Signal</keyword>
<accession>A0A502F6T5</accession>
<organism evidence="2 3">
    <name type="scientific">Flavobacterium pectinovorum</name>
    <dbReference type="NCBI Taxonomy" id="29533"/>
    <lineage>
        <taxon>Bacteria</taxon>
        <taxon>Pseudomonadati</taxon>
        <taxon>Bacteroidota</taxon>
        <taxon>Flavobacteriia</taxon>
        <taxon>Flavobacteriales</taxon>
        <taxon>Flavobacteriaceae</taxon>
        <taxon>Flavobacterium</taxon>
    </lineage>
</organism>
<dbReference type="RefSeq" id="WP_140504029.1">
    <property type="nucleotide sequence ID" value="NZ_RCZH01000002.1"/>
</dbReference>
<dbReference type="AlphaFoldDB" id="A0A502F6T5"/>
<reference evidence="2 3" key="1">
    <citation type="journal article" date="2019" name="Environ. Microbiol.">
        <title>Species interactions and distinct microbial communities in high Arctic permafrost affected cryosols are associated with the CH4 and CO2 gas fluxes.</title>
        <authorList>
            <person name="Altshuler I."/>
            <person name="Hamel J."/>
            <person name="Turney S."/>
            <person name="Magnuson E."/>
            <person name="Levesque R."/>
            <person name="Greer C."/>
            <person name="Whyte L.G."/>
        </authorList>
    </citation>
    <scope>NUCLEOTIDE SEQUENCE [LARGE SCALE GENOMIC DNA]</scope>
    <source>
        <strain evidence="2 3">42</strain>
    </source>
</reference>
<name>A0A502F6T5_9FLAO</name>
<dbReference type="OrthoDB" id="9842580at2"/>
<proteinExistence type="predicted"/>
<evidence type="ECO:0000313" key="2">
    <source>
        <dbReference type="EMBL" id="TPG44666.1"/>
    </source>
</evidence>
<evidence type="ECO:0008006" key="4">
    <source>
        <dbReference type="Google" id="ProtNLM"/>
    </source>
</evidence>
<gene>
    <name evidence="2" type="ORF">EAH81_04130</name>
</gene>
<evidence type="ECO:0000313" key="3">
    <source>
        <dbReference type="Proteomes" id="UP000319700"/>
    </source>
</evidence>
<feature type="signal peptide" evidence="1">
    <location>
        <begin position="1"/>
        <end position="20"/>
    </location>
</feature>
<feature type="chain" id="PRO_5021322759" description="Lipocalin-like domain-containing protein" evidence="1">
    <location>
        <begin position="21"/>
        <end position="135"/>
    </location>
</feature>
<sequence>MRNFTLIFLFLILICFSNCAEFQNAAQSESTTYGVQYALKPRTYCDGIDGKWEACNVYSETYSKKKNQIWTFDSNGTLTVDENTFTYTLEENCSELLIDNKSRYSSMEIRKDTLLMRVYNSFLEKPLTLKFKKLN</sequence>
<comment type="caution">
    <text evidence="2">The sequence shown here is derived from an EMBL/GenBank/DDBJ whole genome shotgun (WGS) entry which is preliminary data.</text>
</comment>
<evidence type="ECO:0000256" key="1">
    <source>
        <dbReference type="SAM" id="SignalP"/>
    </source>
</evidence>